<organism evidence="2">
    <name type="scientific">Timema monikensis</name>
    <dbReference type="NCBI Taxonomy" id="170555"/>
    <lineage>
        <taxon>Eukaryota</taxon>
        <taxon>Metazoa</taxon>
        <taxon>Ecdysozoa</taxon>
        <taxon>Arthropoda</taxon>
        <taxon>Hexapoda</taxon>
        <taxon>Insecta</taxon>
        <taxon>Pterygota</taxon>
        <taxon>Neoptera</taxon>
        <taxon>Polyneoptera</taxon>
        <taxon>Phasmatodea</taxon>
        <taxon>Timematodea</taxon>
        <taxon>Timematoidea</taxon>
        <taxon>Timematidae</taxon>
        <taxon>Timema</taxon>
    </lineage>
</organism>
<feature type="compositionally biased region" description="Polar residues" evidence="1">
    <location>
        <begin position="22"/>
        <end position="37"/>
    </location>
</feature>
<gene>
    <name evidence="2" type="ORF">TMSB3V08_LOCUS254</name>
</gene>
<name>A0A7R9DWZ4_9NEOP</name>
<feature type="region of interest" description="Disordered" evidence="1">
    <location>
        <begin position="22"/>
        <end position="55"/>
    </location>
</feature>
<dbReference type="GO" id="GO:0030488">
    <property type="term" value="P:tRNA methylation"/>
    <property type="evidence" value="ECO:0007669"/>
    <property type="project" value="TreeGrafter"/>
</dbReference>
<evidence type="ECO:0000313" key="2">
    <source>
        <dbReference type="EMBL" id="CAD7423263.1"/>
    </source>
</evidence>
<dbReference type="AlphaFoldDB" id="A0A7R9DWZ4"/>
<dbReference type="EMBL" id="OB792659">
    <property type="protein sequence ID" value="CAD7423263.1"/>
    <property type="molecule type" value="Genomic_DNA"/>
</dbReference>
<protein>
    <submittedName>
        <fullName evidence="2">Uncharacterized protein</fullName>
    </submittedName>
</protein>
<dbReference type="PANTHER" id="PTHR22808">
    <property type="entry name" value="NCL1 YEAST -RELATED NOL1/NOP2/FMU SUN DOMAIN-CONTAINING"/>
    <property type="match status" value="1"/>
</dbReference>
<reference evidence="2" key="1">
    <citation type="submission" date="2020-11" db="EMBL/GenBank/DDBJ databases">
        <authorList>
            <person name="Tran Van P."/>
        </authorList>
    </citation>
    <scope>NUCLEOTIDE SEQUENCE</scope>
</reference>
<dbReference type="InterPro" id="IPR023267">
    <property type="entry name" value="RCMT"/>
</dbReference>
<evidence type="ECO:0000256" key="1">
    <source>
        <dbReference type="SAM" id="MobiDB-lite"/>
    </source>
</evidence>
<dbReference type="GO" id="GO:0005634">
    <property type="term" value="C:nucleus"/>
    <property type="evidence" value="ECO:0007669"/>
    <property type="project" value="TreeGrafter"/>
</dbReference>
<proteinExistence type="predicted"/>
<dbReference type="GO" id="GO:0000049">
    <property type="term" value="F:tRNA binding"/>
    <property type="evidence" value="ECO:0007669"/>
    <property type="project" value="TreeGrafter"/>
</dbReference>
<dbReference type="GO" id="GO:0005737">
    <property type="term" value="C:cytoplasm"/>
    <property type="evidence" value="ECO:0007669"/>
    <property type="project" value="TreeGrafter"/>
</dbReference>
<sequence length="225" mass="25453">MLECSCRLQTRAVGPLLLSGTRQLSRSPSGTVWQSLGSRDVPVTPASNVPPPTPLRDALTTRDVTVPLTLEKVSVRGWSHFLATDAEVQGSIPRRPDFSVKQWIWNVLKLSLMRTNEELLGNIQNKWDETAPRREPYQGIVRENPDFDKYYKMQKICSDEDWGAFTAVMKENLPTAFRITGSKSEAQCLLGIVKSELFKHLLNPIAEGEEPMERQDVHKPISIPW</sequence>
<dbReference type="GO" id="GO:0016428">
    <property type="term" value="F:tRNA (cytidine-5-)-methyltransferase activity"/>
    <property type="evidence" value="ECO:0007669"/>
    <property type="project" value="TreeGrafter"/>
</dbReference>
<dbReference type="PANTHER" id="PTHR22808:SF1">
    <property type="entry name" value="RNA CYTOSINE-C(5)-METHYLTRANSFERASE NSUN2-RELATED"/>
    <property type="match status" value="1"/>
</dbReference>
<accession>A0A7R9DWZ4</accession>